<evidence type="ECO:0000313" key="5">
    <source>
        <dbReference type="Proteomes" id="UP000095495"/>
    </source>
</evidence>
<feature type="domain" description="BIG2" evidence="3">
    <location>
        <begin position="176"/>
        <end position="247"/>
    </location>
</feature>
<sequence length="280" mass="29991">MKTIKKTILSFTLVFFMMILPVGDSAGMVTAQAQTMVYVTPTGSKYHTHKCGRGNFYQTTLSNALARGLTPCKKCFGSSGGYSQTRKSSTTTTKKTTKKKNTRPKISPLSISSTKIVLVKGQSRKLTVKGGAGIVSWGSSNTAVAGVSAGKVVAKGKGKATITVKKGTQKKSCQVTVETPELNKTAVEMDVEDTVSLDLKGCSHDVEWTSSDDDICEVEDGILIPYSSGTVTVKAKVHGMVWKCKVVITDSTEDDWNDDLDDDSENADDGYMDDEVDAVA</sequence>
<feature type="domain" description="BIG2" evidence="3">
    <location>
        <begin position="105"/>
        <end position="174"/>
    </location>
</feature>
<evidence type="ECO:0000256" key="1">
    <source>
        <dbReference type="SAM" id="MobiDB-lite"/>
    </source>
</evidence>
<dbReference type="InterPro" id="IPR003343">
    <property type="entry name" value="Big_2"/>
</dbReference>
<dbReference type="RefSeq" id="WP_055263072.1">
    <property type="nucleotide sequence ID" value="NZ_CYXV01000009.1"/>
</dbReference>
<dbReference type="AlphaFoldDB" id="A0A173TMJ4"/>
<reference evidence="4 5" key="1">
    <citation type="submission" date="2015-09" db="EMBL/GenBank/DDBJ databases">
        <authorList>
            <consortium name="Pathogen Informatics"/>
        </authorList>
    </citation>
    <scope>NUCLEOTIDE SEQUENCE [LARGE SCALE GENOMIC DNA]</scope>
    <source>
        <strain evidence="4 5">2789STDY5608863</strain>
    </source>
</reference>
<dbReference type="SUPFAM" id="SSF49373">
    <property type="entry name" value="Invasin/intimin cell-adhesion fragments"/>
    <property type="match status" value="2"/>
</dbReference>
<dbReference type="SMART" id="SM00635">
    <property type="entry name" value="BID_2"/>
    <property type="match status" value="2"/>
</dbReference>
<dbReference type="Proteomes" id="UP000095495">
    <property type="component" value="Unassembled WGS sequence"/>
</dbReference>
<evidence type="ECO:0000259" key="3">
    <source>
        <dbReference type="SMART" id="SM00635"/>
    </source>
</evidence>
<evidence type="ECO:0000256" key="2">
    <source>
        <dbReference type="SAM" id="SignalP"/>
    </source>
</evidence>
<accession>A0A173TMJ4</accession>
<feature type="signal peptide" evidence="2">
    <location>
        <begin position="1"/>
        <end position="26"/>
    </location>
</feature>
<name>A0A173TMJ4_9FIRM</name>
<dbReference type="Gene3D" id="2.60.40.1080">
    <property type="match status" value="2"/>
</dbReference>
<proteinExistence type="predicted"/>
<feature type="region of interest" description="Disordered" evidence="1">
    <location>
        <begin position="77"/>
        <end position="106"/>
    </location>
</feature>
<protein>
    <submittedName>
        <fullName evidence="4">Bacterial Ig-like domain (Group 2)</fullName>
    </submittedName>
</protein>
<dbReference type="InterPro" id="IPR008964">
    <property type="entry name" value="Invasin/intimin_cell_adhesion"/>
</dbReference>
<dbReference type="EMBL" id="CYXV01000009">
    <property type="protein sequence ID" value="CUN03389.1"/>
    <property type="molecule type" value="Genomic_DNA"/>
</dbReference>
<evidence type="ECO:0000313" key="4">
    <source>
        <dbReference type="EMBL" id="CUN03389.1"/>
    </source>
</evidence>
<dbReference type="Pfam" id="PF26182">
    <property type="entry name" value="Ig_NUP210_5th"/>
    <property type="match status" value="1"/>
</dbReference>
<feature type="region of interest" description="Disordered" evidence="1">
    <location>
        <begin position="254"/>
        <end position="280"/>
    </location>
</feature>
<gene>
    <name evidence="4" type="ORF">ERS852420_02282</name>
</gene>
<keyword evidence="2" id="KW-0732">Signal</keyword>
<feature type="chain" id="PRO_5039011498" evidence="2">
    <location>
        <begin position="27"/>
        <end position="280"/>
    </location>
</feature>
<organism evidence="4 5">
    <name type="scientific">Roseburia faecis</name>
    <dbReference type="NCBI Taxonomy" id="301302"/>
    <lineage>
        <taxon>Bacteria</taxon>
        <taxon>Bacillati</taxon>
        <taxon>Bacillota</taxon>
        <taxon>Clostridia</taxon>
        <taxon>Lachnospirales</taxon>
        <taxon>Lachnospiraceae</taxon>
        <taxon>Roseburia</taxon>
    </lineage>
</organism>